<protein>
    <submittedName>
        <fullName evidence="2">Uncharacterized protein</fullName>
    </submittedName>
</protein>
<feature type="compositionally biased region" description="Basic and acidic residues" evidence="1">
    <location>
        <begin position="67"/>
        <end position="79"/>
    </location>
</feature>
<proteinExistence type="predicted"/>
<evidence type="ECO:0000313" key="2">
    <source>
        <dbReference type="EMBL" id="KAK3091324.1"/>
    </source>
</evidence>
<evidence type="ECO:0000256" key="1">
    <source>
        <dbReference type="SAM" id="MobiDB-lite"/>
    </source>
</evidence>
<comment type="caution">
    <text evidence="2">The sequence shown here is derived from an EMBL/GenBank/DDBJ whole genome shotgun (WGS) entry which is preliminary data.</text>
</comment>
<name>A0AA88Y278_PINIB</name>
<keyword evidence="3" id="KW-1185">Reference proteome</keyword>
<organism evidence="2 3">
    <name type="scientific">Pinctada imbricata</name>
    <name type="common">Atlantic pearl-oyster</name>
    <name type="synonym">Pinctada martensii</name>
    <dbReference type="NCBI Taxonomy" id="66713"/>
    <lineage>
        <taxon>Eukaryota</taxon>
        <taxon>Metazoa</taxon>
        <taxon>Spiralia</taxon>
        <taxon>Lophotrochozoa</taxon>
        <taxon>Mollusca</taxon>
        <taxon>Bivalvia</taxon>
        <taxon>Autobranchia</taxon>
        <taxon>Pteriomorphia</taxon>
        <taxon>Pterioida</taxon>
        <taxon>Pterioidea</taxon>
        <taxon>Pteriidae</taxon>
        <taxon>Pinctada</taxon>
    </lineage>
</organism>
<dbReference type="Proteomes" id="UP001186944">
    <property type="component" value="Unassembled WGS sequence"/>
</dbReference>
<feature type="region of interest" description="Disordered" evidence="1">
    <location>
        <begin position="60"/>
        <end position="91"/>
    </location>
</feature>
<dbReference type="AlphaFoldDB" id="A0AA88Y278"/>
<sequence length="268" mass="30248">MSSHMRQNVTKLTSSLFFVNIQDLNHRITSGKVSRTVGFSYKPVARRNFIDTSSGFPAFVSPRKQGNLKEKKPNDRRSFPFDPPLLAKRNQRPEPPFFAGSDQPYKLPQKLPDKIEFVENGVMKRSVSVLSEAASDISVTEDTKTGSVSEMIDEHSVKKNTSASSDVPHERTLVEETNEEAVFEETQVQVDREQASVRNEQTDEDNTCVHTDEDNTGVYTEEDNTGVYTEDVIDSEDRSDAKTPTPSLEDEEDDAIIDSQMFDSELDW</sequence>
<feature type="region of interest" description="Disordered" evidence="1">
    <location>
        <begin position="190"/>
        <end position="268"/>
    </location>
</feature>
<evidence type="ECO:0000313" key="3">
    <source>
        <dbReference type="Proteomes" id="UP001186944"/>
    </source>
</evidence>
<dbReference type="EMBL" id="VSWD01000010">
    <property type="protein sequence ID" value="KAK3091324.1"/>
    <property type="molecule type" value="Genomic_DNA"/>
</dbReference>
<accession>A0AA88Y278</accession>
<gene>
    <name evidence="2" type="ORF">FSP39_018937</name>
</gene>
<reference evidence="2" key="1">
    <citation type="submission" date="2019-08" db="EMBL/GenBank/DDBJ databases">
        <title>The improved chromosome-level genome for the pearl oyster Pinctada fucata martensii using PacBio sequencing and Hi-C.</title>
        <authorList>
            <person name="Zheng Z."/>
        </authorList>
    </citation>
    <scope>NUCLEOTIDE SEQUENCE</scope>
    <source>
        <strain evidence="2">ZZ-2019</strain>
        <tissue evidence="2">Adductor muscle</tissue>
    </source>
</reference>